<feature type="chain" id="PRO_5004881464" evidence="1">
    <location>
        <begin position="21"/>
        <end position="135"/>
    </location>
</feature>
<evidence type="ECO:0000313" key="3">
    <source>
        <dbReference type="Proteomes" id="UP000030686"/>
    </source>
</evidence>
<sequence>MKLIQQSLLALTLLLPATIAGHPTSHPPEELQAQKYNWTFDLFHNKHCVGTAVSYAGQGSSGCRTNLENGVAEALINVNIDRSCKVKLFRDKKCSRHSMVEEIKTGSTTKCRPISRKKSTVLRYLVSDMLISLLG</sequence>
<gene>
    <name evidence="2" type="ORF">PROQFM164_S01g001091</name>
</gene>
<feature type="signal peptide" evidence="1">
    <location>
        <begin position="1"/>
        <end position="20"/>
    </location>
</feature>
<keyword evidence="1" id="KW-0732">Signal</keyword>
<keyword evidence="3" id="KW-1185">Reference proteome</keyword>
<dbReference type="OrthoDB" id="4312384at2759"/>
<dbReference type="AlphaFoldDB" id="W6QCD8"/>
<proteinExistence type="predicted"/>
<reference evidence="2" key="1">
    <citation type="journal article" date="2014" name="Nat. Commun.">
        <title>Multiple recent horizontal transfers of a large genomic region in cheese making fungi.</title>
        <authorList>
            <person name="Cheeseman K."/>
            <person name="Ropars J."/>
            <person name="Renault P."/>
            <person name="Dupont J."/>
            <person name="Gouzy J."/>
            <person name="Branca A."/>
            <person name="Abraham A.L."/>
            <person name="Ceppi M."/>
            <person name="Conseiller E."/>
            <person name="Debuchy R."/>
            <person name="Malagnac F."/>
            <person name="Goarin A."/>
            <person name="Silar P."/>
            <person name="Lacoste S."/>
            <person name="Sallet E."/>
            <person name="Bensimon A."/>
            <person name="Giraud T."/>
            <person name="Brygoo Y."/>
        </authorList>
    </citation>
    <scope>NUCLEOTIDE SEQUENCE [LARGE SCALE GENOMIC DNA]</scope>
    <source>
        <strain evidence="2">FM164</strain>
    </source>
</reference>
<dbReference type="OMA" id="GCRTNLE"/>
<accession>W6QCD8</accession>
<protein>
    <submittedName>
        <fullName evidence="2">Genomic scaffold, ProqFM164S01</fullName>
    </submittedName>
</protein>
<name>W6QCD8_PENRF</name>
<evidence type="ECO:0000256" key="1">
    <source>
        <dbReference type="SAM" id="SignalP"/>
    </source>
</evidence>
<dbReference type="Proteomes" id="UP000030686">
    <property type="component" value="Unassembled WGS sequence"/>
</dbReference>
<dbReference type="EMBL" id="HG792015">
    <property type="protein sequence ID" value="CDM27282.1"/>
    <property type="molecule type" value="Genomic_DNA"/>
</dbReference>
<evidence type="ECO:0000313" key="2">
    <source>
        <dbReference type="EMBL" id="CDM27282.1"/>
    </source>
</evidence>
<organism evidence="2 3">
    <name type="scientific">Penicillium roqueforti (strain FM164)</name>
    <dbReference type="NCBI Taxonomy" id="1365484"/>
    <lineage>
        <taxon>Eukaryota</taxon>
        <taxon>Fungi</taxon>
        <taxon>Dikarya</taxon>
        <taxon>Ascomycota</taxon>
        <taxon>Pezizomycotina</taxon>
        <taxon>Eurotiomycetes</taxon>
        <taxon>Eurotiomycetidae</taxon>
        <taxon>Eurotiales</taxon>
        <taxon>Aspergillaceae</taxon>
        <taxon>Penicillium</taxon>
    </lineage>
</organism>